<evidence type="ECO:0000256" key="2">
    <source>
        <dbReference type="ARBA" id="ARBA00022741"/>
    </source>
</evidence>
<dbReference type="Gene3D" id="3.40.50.620">
    <property type="entry name" value="HUPs"/>
    <property type="match status" value="1"/>
</dbReference>
<dbReference type="InterPro" id="IPR006015">
    <property type="entry name" value="Universal_stress_UspA"/>
</dbReference>
<comment type="similarity">
    <text evidence="1">Belongs to the universal stress protein A family.</text>
</comment>
<sequence>VHACSDTDVSEWPGIDIPATDSMAREVLAERLAGWQERYPDVPVARNVVCDKPAHQLVQRSKAAQLIVVGSRGRGGFAEMLVGSVGETVAQMAQVPVIVARASVA</sequence>
<dbReference type="EMBL" id="FUEZ01000004">
    <property type="protein sequence ID" value="SPM42413.1"/>
    <property type="molecule type" value="Genomic_DNA"/>
</dbReference>
<evidence type="ECO:0000256" key="3">
    <source>
        <dbReference type="ARBA" id="ARBA00022840"/>
    </source>
</evidence>
<keyword evidence="2" id="KW-0547">Nucleotide-binding</keyword>
<dbReference type="Proteomes" id="UP000240424">
    <property type="component" value="Unassembled WGS sequence"/>
</dbReference>
<keyword evidence="6" id="KW-1185">Reference proteome</keyword>
<name>A0A2U3PFB8_9MYCO</name>
<evidence type="ECO:0000313" key="5">
    <source>
        <dbReference type="EMBL" id="SPM42413.1"/>
    </source>
</evidence>
<evidence type="ECO:0000259" key="4">
    <source>
        <dbReference type="Pfam" id="PF00582"/>
    </source>
</evidence>
<keyword evidence="3" id="KW-0067">ATP-binding</keyword>
<evidence type="ECO:0000313" key="6">
    <source>
        <dbReference type="Proteomes" id="UP000240424"/>
    </source>
</evidence>
<dbReference type="GO" id="GO:0005524">
    <property type="term" value="F:ATP binding"/>
    <property type="evidence" value="ECO:0007669"/>
    <property type="project" value="UniProtKB-KW"/>
</dbReference>
<gene>
    <name evidence="5" type="ORF">MNAB215_4633</name>
</gene>
<dbReference type="Pfam" id="PF00582">
    <property type="entry name" value="Usp"/>
    <property type="match status" value="1"/>
</dbReference>
<feature type="domain" description="UspA" evidence="4">
    <location>
        <begin position="1"/>
        <end position="101"/>
    </location>
</feature>
<reference evidence="5 6" key="1">
    <citation type="submission" date="2017-01" db="EMBL/GenBank/DDBJ databases">
        <authorList>
            <consortium name="Urmite Genomes"/>
        </authorList>
    </citation>
    <scope>NUCLEOTIDE SEQUENCE [LARGE SCALE GENOMIC DNA]</scope>
    <source>
        <strain evidence="5 6">AB215</strain>
    </source>
</reference>
<feature type="non-terminal residue" evidence="5">
    <location>
        <position position="1"/>
    </location>
</feature>
<proteinExistence type="inferred from homology"/>
<dbReference type="STRING" id="1841861.GCA_900157365_02953"/>
<evidence type="ECO:0000256" key="1">
    <source>
        <dbReference type="ARBA" id="ARBA00008791"/>
    </source>
</evidence>
<organism evidence="5 6">
    <name type="scientific">Mycobacterium numidiamassiliense</name>
    <dbReference type="NCBI Taxonomy" id="1841861"/>
    <lineage>
        <taxon>Bacteria</taxon>
        <taxon>Bacillati</taxon>
        <taxon>Actinomycetota</taxon>
        <taxon>Actinomycetes</taxon>
        <taxon>Mycobacteriales</taxon>
        <taxon>Mycobacteriaceae</taxon>
        <taxon>Mycobacterium</taxon>
    </lineage>
</organism>
<accession>A0A2U3PFB8</accession>
<dbReference type="InterPro" id="IPR006016">
    <property type="entry name" value="UspA"/>
</dbReference>
<dbReference type="AlphaFoldDB" id="A0A2U3PFB8"/>
<dbReference type="PANTHER" id="PTHR46268">
    <property type="entry name" value="STRESS RESPONSE PROTEIN NHAX"/>
    <property type="match status" value="1"/>
</dbReference>
<dbReference type="InterPro" id="IPR014729">
    <property type="entry name" value="Rossmann-like_a/b/a_fold"/>
</dbReference>
<dbReference type="PANTHER" id="PTHR46268:SF27">
    <property type="entry name" value="UNIVERSAL STRESS PROTEIN RV2623"/>
    <property type="match status" value="1"/>
</dbReference>
<dbReference type="SUPFAM" id="SSF52402">
    <property type="entry name" value="Adenine nucleotide alpha hydrolases-like"/>
    <property type="match status" value="1"/>
</dbReference>
<dbReference type="PRINTS" id="PR01438">
    <property type="entry name" value="UNVRSLSTRESS"/>
</dbReference>
<protein>
    <submittedName>
        <fullName evidence="5">Nucleotide-binding universal stress protein, UspA family</fullName>
    </submittedName>
</protein>